<proteinExistence type="predicted"/>
<evidence type="ECO:0000313" key="1">
    <source>
        <dbReference type="EMBL" id="APB62286.1"/>
    </source>
</evidence>
<dbReference type="AlphaFoldDB" id="A0A1J0AKM4"/>
<name>A0A1J0AKM4_BACIU</name>
<geneLocation type="plasmid" evidence="1">
    <name>pBS72</name>
</geneLocation>
<dbReference type="RefSeq" id="WP_172688795.1">
    <property type="nucleotide sequence ID" value="NZ_KX711616.1"/>
</dbReference>
<accession>A0A1J0AKM4</accession>
<reference evidence="1" key="4">
    <citation type="journal article" date="2006" name="Microbiology">
        <title>The replicative polymerases PolC and DnaE are required for theta replication of the Bacillus subtilis plasmid pBS72.</title>
        <authorList>
            <person name="Titok M."/>
            <person name="Suski C."/>
            <person name="Dalmais B."/>
            <person name="Ehrlich S.D."/>
            <person name="Janniere L."/>
        </authorList>
    </citation>
    <scope>NUCLEOTIDE SEQUENCE</scope>
    <source>
        <strain evidence="1">72</strain>
        <plasmid evidence="1">pBS72</plasmid>
    </source>
</reference>
<reference evidence="1" key="1">
    <citation type="journal article" date="2002" name="Mikrobiologiia">
        <title>Soil strain of Bacillus subtilis harboring a large plasmid that mediates high-frequency conjugal mobilization.</title>
        <authorList>
            <person name="Lotareva O.V."/>
            <person name="Poluektova E.U."/>
            <person name="Titok M.A."/>
            <person name="Prozorov A.A."/>
        </authorList>
    </citation>
    <scope>NUCLEOTIDE SEQUENCE</scope>
    <source>
        <strain evidence="1">72</strain>
        <plasmid evidence="1">pBS72</plasmid>
    </source>
</reference>
<dbReference type="EMBL" id="KX711616">
    <property type="protein sequence ID" value="APB62286.1"/>
    <property type="molecule type" value="Genomic_DNA"/>
</dbReference>
<protein>
    <submittedName>
        <fullName evidence="1">Uncharacterized protein</fullName>
    </submittedName>
</protein>
<reference evidence="1" key="2">
    <citation type="journal article" date="2003" name="Plasmid">
        <title>Bacillus subtilis soil isolates: plasmid replicon analysis and construction of a new theta-replicating vector.</title>
        <authorList>
            <person name="Titok M.A."/>
            <person name="Chapuis J."/>
            <person name="Selezneva Y.V."/>
            <person name="Lagodich A.V."/>
            <person name="Prokulevich V.A."/>
            <person name="Ehrlich S.D."/>
            <person name="Janniere L."/>
        </authorList>
    </citation>
    <scope>NUCLEOTIDE SEQUENCE</scope>
    <source>
        <strain evidence="1">72</strain>
        <plasmid evidence="1">pBS72</plasmid>
    </source>
</reference>
<sequence length="499" mass="58290">MSRDLYITFLEEGEFVKGIVPGRRYYLWEVDDLKQAIDADITDKNLEHVKKGFELYMDGELALKGMFIFGSMVELTVLDYVKRLVDASAGTKDAKMTFHQSLEGKFENEISMLKTPYFKKFVDTCEQEISDHEFSLDQLYKLFEFLESLYSSANEIDKMVEYLNKCIGVYQFNDRDFTCFFNFFKNYFESIKQEEYRSICMAEPQYSSFIELLSSPLIKNPQEGFELTDQINTEIRDEIIRQLQKPDNPITKRDGIQSIAKDQVEKAIIKWSKEAELDNDIIKKLEDIIGYRLIAQDEENEFNIENELIFSEEASESEKVTDYNLDKKEEISHDNQQKVETMLKLYQEGKIKDPLNLTDDDKLLIEKELNVQSGLLDKETLEAIYKENGLNPGLISILHGEKTKYRIVEEVELLENISNGDLSNVFSEDENSGRRIASYEMFKNEIHQFLLEYDESIVNKQLRLAILEKNDLALFKKWSIAVYAIKYSEIICKALRAKI</sequence>
<organism evidence="1">
    <name type="scientific">Bacillus subtilis</name>
    <dbReference type="NCBI Taxonomy" id="1423"/>
    <lineage>
        <taxon>Bacteria</taxon>
        <taxon>Bacillati</taxon>
        <taxon>Bacillota</taxon>
        <taxon>Bacilli</taxon>
        <taxon>Bacillales</taxon>
        <taxon>Bacillaceae</taxon>
        <taxon>Bacillus</taxon>
    </lineage>
</organism>
<reference evidence="1" key="3">
    <citation type="journal article" date="2004" name="Mol. Biol. (Mosk.)">
        <title>The replication system of plasmids from Bacillus subtilis environmental isolates.</title>
        <authorList>
            <person name="Lagodich A.V."/>
            <person name="Shtaniuk Iu.V."/>
            <person name="Prozorov A.A."/>
            <person name="Titok M.A."/>
        </authorList>
    </citation>
    <scope>NUCLEOTIDE SEQUENCE</scope>
    <source>
        <strain evidence="1">72</strain>
        <plasmid evidence="1">pBS72</plasmid>
    </source>
</reference>
<reference evidence="1" key="5">
    <citation type="submission" date="2016-08" db="EMBL/GenBank/DDBJ databases">
        <authorList>
            <person name="Satsunkevich N.E."/>
            <person name="Valentovich L.N."/>
            <person name="Kolomiets E.I."/>
            <person name="Titok M.A."/>
        </authorList>
    </citation>
    <scope>NUCLEOTIDE SEQUENCE</scope>
    <source>
        <strain evidence="1">72</strain>
        <plasmid evidence="1">pBS72</plasmid>
    </source>
</reference>
<gene>
    <name evidence="1" type="ORF">pBS72_0170</name>
</gene>
<keyword evidence="1" id="KW-0614">Plasmid</keyword>